<accession>A0A8I6RTC3</accession>
<evidence type="ECO:0000313" key="3">
    <source>
        <dbReference type="Proteomes" id="UP000494040"/>
    </source>
</evidence>
<dbReference type="RefSeq" id="XP_014249788.1">
    <property type="nucleotide sequence ID" value="XM_014394302.2"/>
</dbReference>
<name>A0A8I6RTC3_CIMLE</name>
<sequence>MTNTVRSKQDWQVSKTNIKDRFKELLLLSQWTDCTFSVGDENIEIITCHKLVLAVSSPVFEALFYGGLCNKDEVISVPDIQPYIFKQFLMYIYSDSLDLKTVEDAGGLLYVAKKYLMPQLARICIDYLLESTGIKTMWDILLIAEALNEEELLSICLKVMASYPYEVWSSENEHMSRNTLSKLLDQKIMNMREIELWKLVLDWCQKECQLSGIKSSPDNMRSVLDSMDVLKKIRFLALPLKEFVKVRESGILKRDECDLLESLIMKKVGLIEDFPMHLNPEYLPRTEVKPLIWRCNRELVKGDRSLICSGPMKTKLKSQSKVLVTGFEVVTRSSTISYSCGLYRERIVAVVEDDKGNMLTEVEHDGNAEFNSFQTVYLKQPIWFEANTVYNVRCIFSTGVYPLCCFSSIIRSKGTTFEFDDKTEAGNFVTKGSFITSILYSI</sequence>
<dbReference type="Pfam" id="PF00651">
    <property type="entry name" value="BTB"/>
    <property type="match status" value="1"/>
</dbReference>
<dbReference type="GeneID" id="106666824"/>
<dbReference type="GO" id="GO:0022008">
    <property type="term" value="P:neurogenesis"/>
    <property type="evidence" value="ECO:0007669"/>
    <property type="project" value="TreeGrafter"/>
</dbReference>
<dbReference type="EnsemblMetazoa" id="XM_014394301.2">
    <property type="protein sequence ID" value="XP_014249787.1"/>
    <property type="gene ID" value="LOC106666824"/>
</dbReference>
<dbReference type="InterPro" id="IPR000210">
    <property type="entry name" value="BTB/POZ_dom"/>
</dbReference>
<organism evidence="2 3">
    <name type="scientific">Cimex lectularius</name>
    <name type="common">Bed bug</name>
    <name type="synonym">Acanthia lectularia</name>
    <dbReference type="NCBI Taxonomy" id="79782"/>
    <lineage>
        <taxon>Eukaryota</taxon>
        <taxon>Metazoa</taxon>
        <taxon>Ecdysozoa</taxon>
        <taxon>Arthropoda</taxon>
        <taxon>Hexapoda</taxon>
        <taxon>Insecta</taxon>
        <taxon>Pterygota</taxon>
        <taxon>Neoptera</taxon>
        <taxon>Paraneoptera</taxon>
        <taxon>Hemiptera</taxon>
        <taxon>Heteroptera</taxon>
        <taxon>Panheteroptera</taxon>
        <taxon>Cimicomorpha</taxon>
        <taxon>Cimicidae</taxon>
        <taxon>Cimex</taxon>
    </lineage>
</organism>
<dbReference type="RefSeq" id="XP_014249787.1">
    <property type="nucleotide sequence ID" value="XM_014394301.2"/>
</dbReference>
<dbReference type="InterPro" id="IPR011705">
    <property type="entry name" value="BACK"/>
</dbReference>
<dbReference type="SMART" id="SM00875">
    <property type="entry name" value="BACK"/>
    <property type="match status" value="1"/>
</dbReference>
<evidence type="ECO:0000313" key="2">
    <source>
        <dbReference type="EnsemblMetazoa" id="XP_014249788.1"/>
    </source>
</evidence>
<dbReference type="SUPFAM" id="SSF54695">
    <property type="entry name" value="POZ domain"/>
    <property type="match status" value="1"/>
</dbReference>
<proteinExistence type="predicted"/>
<dbReference type="OMA" id="FCQHAEY"/>
<dbReference type="Proteomes" id="UP000494040">
    <property type="component" value="Unassembled WGS sequence"/>
</dbReference>
<dbReference type="PANTHER" id="PTHR45774">
    <property type="entry name" value="BTB/POZ DOMAIN-CONTAINING"/>
    <property type="match status" value="1"/>
</dbReference>
<dbReference type="InterPro" id="IPR011333">
    <property type="entry name" value="SKP1/BTB/POZ_sf"/>
</dbReference>
<dbReference type="OrthoDB" id="45365at2759"/>
<feature type="domain" description="BTB" evidence="1">
    <location>
        <begin position="32"/>
        <end position="101"/>
    </location>
</feature>
<protein>
    <recommendedName>
        <fullName evidence="1">BTB domain-containing protein</fullName>
    </recommendedName>
</protein>
<dbReference type="PROSITE" id="PS50097">
    <property type="entry name" value="BTB"/>
    <property type="match status" value="1"/>
</dbReference>
<dbReference type="PANTHER" id="PTHR45774:SF4">
    <property type="entry name" value="AXUNDEAD, ISOFORM F"/>
    <property type="match status" value="1"/>
</dbReference>
<dbReference type="GO" id="GO:0005829">
    <property type="term" value="C:cytosol"/>
    <property type="evidence" value="ECO:0007669"/>
    <property type="project" value="TreeGrafter"/>
</dbReference>
<evidence type="ECO:0000259" key="1">
    <source>
        <dbReference type="PROSITE" id="PS50097"/>
    </source>
</evidence>
<dbReference type="KEGG" id="clec:106666824"/>
<dbReference type="AlphaFoldDB" id="A0A8I6RTC3"/>
<reference evidence="2" key="1">
    <citation type="submission" date="2022-01" db="UniProtKB">
        <authorList>
            <consortium name="EnsemblMetazoa"/>
        </authorList>
    </citation>
    <scope>IDENTIFICATION</scope>
</reference>
<dbReference type="Gene3D" id="3.30.710.10">
    <property type="entry name" value="Potassium Channel Kv1.1, Chain A"/>
    <property type="match status" value="1"/>
</dbReference>
<dbReference type="EnsemblMetazoa" id="XM_014394302.2">
    <property type="protein sequence ID" value="XP_014249788.1"/>
    <property type="gene ID" value="LOC106666824"/>
</dbReference>
<dbReference type="SMART" id="SM00225">
    <property type="entry name" value="BTB"/>
    <property type="match status" value="1"/>
</dbReference>
<keyword evidence="3" id="KW-1185">Reference proteome</keyword>